<dbReference type="InterPro" id="IPR034743">
    <property type="entry name" value="RH1"/>
</dbReference>
<comment type="caution">
    <text evidence="4">The sequence shown here is derived from an EMBL/GenBank/DDBJ whole genome shotgun (WGS) entry which is preliminary data.</text>
</comment>
<feature type="region of interest" description="Disordered" evidence="2">
    <location>
        <begin position="379"/>
        <end position="414"/>
    </location>
</feature>
<evidence type="ECO:0000259" key="3">
    <source>
        <dbReference type="PROSITE" id="PS51776"/>
    </source>
</evidence>
<feature type="domain" description="RH1" evidence="3">
    <location>
        <begin position="6"/>
        <end position="94"/>
    </location>
</feature>
<dbReference type="InterPro" id="IPR039911">
    <property type="entry name" value="JIP3/JIP4"/>
</dbReference>
<dbReference type="PANTHER" id="PTHR13886">
    <property type="entry name" value="JNK/SAPK-ASSOCIATED PROTEIN"/>
    <property type="match status" value="1"/>
</dbReference>
<feature type="coiled-coil region" evidence="1">
    <location>
        <begin position="74"/>
        <end position="161"/>
    </location>
</feature>
<dbReference type="AlphaFoldDB" id="A0ABD3X383"/>
<keyword evidence="5" id="KW-1185">Reference proteome</keyword>
<feature type="region of interest" description="Disordered" evidence="2">
    <location>
        <begin position="430"/>
        <end position="470"/>
    </location>
</feature>
<feature type="compositionally biased region" description="Polar residues" evidence="2">
    <location>
        <begin position="432"/>
        <end position="443"/>
    </location>
</feature>
<sequence length="470" mass="53472">MAASMEEIVYGTKEDGHVMTEKVQTLATAIYAEFERMIKKYDEDVVKELMPLIVGILENLDQAYTEKSETEVDQELLREDNEQLLTQYEREKQLRKAAEQKYLELEDMVEESRNDSESKVESLESIVRMLELKSKNSSDHVSRLEEKEADMKKEYSKLHERYTELMRTHMDYMERAKILMGTDRITEMSNSPRSSWFSSIDRGSRKSSQIVFQSAQRATQTSPTIANMGLFHLPNLKPVNLIDRQSSTPLKSADSPPDASAFDMISPRSGKDSTISIRSELGDVESPERFENVDNDRNIEDRRKIVTSDKEQNTDKIEIRESATATKKADEKVQPYASVPASTSRFVHGSGDTEGTEIISDYKPSHRLEKSVSEKEIIHKRITSSPQEQTLERGSEKVRSRLSEQVSESDMSVIKKDRNVDKKLLEYKLESSDSATVPPNTALSPILAVRGPQHNSCSSAEDAFEEDHIP</sequence>
<dbReference type="PROSITE" id="PS51776">
    <property type="entry name" value="RH1"/>
    <property type="match status" value="1"/>
</dbReference>
<evidence type="ECO:0000256" key="2">
    <source>
        <dbReference type="SAM" id="MobiDB-lite"/>
    </source>
</evidence>
<feature type="region of interest" description="Disordered" evidence="2">
    <location>
        <begin position="342"/>
        <end position="365"/>
    </location>
</feature>
<dbReference type="EMBL" id="JBJQND010000004">
    <property type="protein sequence ID" value="KAL3879458.1"/>
    <property type="molecule type" value="Genomic_DNA"/>
</dbReference>
<protein>
    <recommendedName>
        <fullName evidence="3">RH1 domain-containing protein</fullName>
    </recommendedName>
</protein>
<gene>
    <name evidence="4" type="ORF">ACJMK2_031756</name>
</gene>
<organism evidence="4 5">
    <name type="scientific">Sinanodonta woodiana</name>
    <name type="common">Chinese pond mussel</name>
    <name type="synonym">Anodonta woodiana</name>
    <dbReference type="NCBI Taxonomy" id="1069815"/>
    <lineage>
        <taxon>Eukaryota</taxon>
        <taxon>Metazoa</taxon>
        <taxon>Spiralia</taxon>
        <taxon>Lophotrochozoa</taxon>
        <taxon>Mollusca</taxon>
        <taxon>Bivalvia</taxon>
        <taxon>Autobranchia</taxon>
        <taxon>Heteroconchia</taxon>
        <taxon>Palaeoheterodonta</taxon>
        <taxon>Unionida</taxon>
        <taxon>Unionoidea</taxon>
        <taxon>Unionidae</taxon>
        <taxon>Unioninae</taxon>
        <taxon>Sinanodonta</taxon>
    </lineage>
</organism>
<feature type="compositionally biased region" description="Basic and acidic residues" evidence="2">
    <location>
        <begin position="390"/>
        <end position="402"/>
    </location>
</feature>
<feature type="region of interest" description="Disordered" evidence="2">
    <location>
        <begin position="246"/>
        <end position="274"/>
    </location>
</feature>
<keyword evidence="1" id="KW-0175">Coiled coil</keyword>
<name>A0ABD3X383_SINWO</name>
<evidence type="ECO:0000313" key="4">
    <source>
        <dbReference type="EMBL" id="KAL3879458.1"/>
    </source>
</evidence>
<dbReference type="Proteomes" id="UP001634394">
    <property type="component" value="Unassembled WGS sequence"/>
</dbReference>
<dbReference type="Pfam" id="PF09744">
    <property type="entry name" value="RH1"/>
    <property type="match status" value="1"/>
</dbReference>
<evidence type="ECO:0000313" key="5">
    <source>
        <dbReference type="Proteomes" id="UP001634394"/>
    </source>
</evidence>
<reference evidence="4 5" key="1">
    <citation type="submission" date="2024-11" db="EMBL/GenBank/DDBJ databases">
        <title>Chromosome-level genome assembly of the freshwater bivalve Anodonta woodiana.</title>
        <authorList>
            <person name="Chen X."/>
        </authorList>
    </citation>
    <scope>NUCLEOTIDE SEQUENCE [LARGE SCALE GENOMIC DNA]</scope>
    <source>
        <strain evidence="4">MN2024</strain>
        <tissue evidence="4">Gills</tissue>
    </source>
</reference>
<feature type="non-terminal residue" evidence="4">
    <location>
        <position position="470"/>
    </location>
</feature>
<evidence type="ECO:0000256" key="1">
    <source>
        <dbReference type="SAM" id="Coils"/>
    </source>
</evidence>
<dbReference type="PANTHER" id="PTHR13886:SF4">
    <property type="entry name" value="JNK-INTERACTING PROTEIN 3"/>
    <property type="match status" value="1"/>
</dbReference>
<accession>A0ABD3X383</accession>
<proteinExistence type="predicted"/>